<name>G0U923_TRYVY</name>
<dbReference type="VEuPathDB" id="TriTrypDB:TvY486_1115900"/>
<evidence type="ECO:0000313" key="2">
    <source>
        <dbReference type="EMBL" id="CCC54106.1"/>
    </source>
</evidence>
<accession>G0U923</accession>
<dbReference type="AlphaFoldDB" id="G0U923"/>
<gene>
    <name evidence="2" type="ORF">TVY486_1115900</name>
</gene>
<feature type="region of interest" description="Disordered" evidence="1">
    <location>
        <begin position="176"/>
        <end position="208"/>
    </location>
</feature>
<protein>
    <submittedName>
        <fullName evidence="2">Uncharacterized protein</fullName>
    </submittedName>
</protein>
<sequence length="334" mass="36273">MFRYHIEVLECEWSGKRVPTLPDGWVIEVRCHRRGARCCMNSFPTEMVVRSAPEAEQLSISVMREGNVHGTSEMFDIGGLPRSVGVRTVPVKTGEEGTEAVLCAVRLMWSVKGEDGSVFSRFVEDFSGVVSGGVVSASALADSRRLQSLPSTQRGSLDDRPLKNLEGLCSEDQMMMGQGSAQKQGNRPCETKSAPFSETPQGGVPRDSGAQWCVGTPQYAPEGILNYFITSTQTVKPPKAWGNIYTSPSPLLVGGARTVEEVSRASTPQRLDPMCKIYLPGFSALGDILAKPTRAPPASGEELSQFIVSKKCNIPWRKNLSLASDAFAPKSTRQ</sequence>
<dbReference type="EMBL" id="HE573027">
    <property type="protein sequence ID" value="CCC54106.1"/>
    <property type="molecule type" value="Genomic_DNA"/>
</dbReference>
<organism evidence="2">
    <name type="scientific">Trypanosoma vivax (strain Y486)</name>
    <dbReference type="NCBI Taxonomy" id="1055687"/>
    <lineage>
        <taxon>Eukaryota</taxon>
        <taxon>Discoba</taxon>
        <taxon>Euglenozoa</taxon>
        <taxon>Kinetoplastea</taxon>
        <taxon>Metakinetoplastina</taxon>
        <taxon>Trypanosomatida</taxon>
        <taxon>Trypanosomatidae</taxon>
        <taxon>Trypanosoma</taxon>
        <taxon>Duttonella</taxon>
    </lineage>
</organism>
<reference evidence="2" key="1">
    <citation type="journal article" date="2012" name="Proc. Natl. Acad. Sci. U.S.A.">
        <title>Antigenic diversity is generated by distinct evolutionary mechanisms in African trypanosome species.</title>
        <authorList>
            <person name="Jackson A.P."/>
            <person name="Berry A."/>
            <person name="Aslett M."/>
            <person name="Allison H.C."/>
            <person name="Burton P."/>
            <person name="Vavrova-Anderson J."/>
            <person name="Brown R."/>
            <person name="Browne H."/>
            <person name="Corton N."/>
            <person name="Hauser H."/>
            <person name="Gamble J."/>
            <person name="Gilderthorp R."/>
            <person name="Marcello L."/>
            <person name="McQuillan J."/>
            <person name="Otto T.D."/>
            <person name="Quail M.A."/>
            <person name="Sanders M.J."/>
            <person name="van Tonder A."/>
            <person name="Ginger M.L."/>
            <person name="Field M.C."/>
            <person name="Barry J.D."/>
            <person name="Hertz-Fowler C."/>
            <person name="Berriman M."/>
        </authorList>
    </citation>
    <scope>NUCLEOTIDE SEQUENCE</scope>
    <source>
        <strain evidence="2">Y486</strain>
    </source>
</reference>
<proteinExistence type="predicted"/>
<evidence type="ECO:0000256" key="1">
    <source>
        <dbReference type="SAM" id="MobiDB-lite"/>
    </source>
</evidence>